<evidence type="ECO:0000256" key="1">
    <source>
        <dbReference type="SAM" id="Phobius"/>
    </source>
</evidence>
<gene>
    <name evidence="2" type="ORF">F1737_02865</name>
</gene>
<dbReference type="KEGG" id="mefw:F1737_02865"/>
<feature type="transmembrane region" description="Helical" evidence="1">
    <location>
        <begin position="22"/>
        <end position="46"/>
    </location>
</feature>
<sequence>MEIGELFGDSFDYTKEALIDKWMRWILLIISAIIFPLLAGYLLAVLRGEKPAPEPENWIKLLIDGIIVLIIGFIYSIPVFIIATLTMGTGMYAIMANPYSMGAGAGFFGIGMLLTCIAAIIISLIANIAIIRYARTEKIEESFNFKEIIEKIHSLGWVDYFIKIFVLSIAIGILVFVVNIIPIIGFLIYIALLPAIAIFSSRYLCLIYDSA</sequence>
<dbReference type="InterPro" id="IPR025098">
    <property type="entry name" value="DUF4013"/>
</dbReference>
<accession>A0AA97I2K4</accession>
<dbReference type="GeneID" id="85229076"/>
<dbReference type="EMBL" id="CP043875">
    <property type="protein sequence ID" value="WOF15703.1"/>
    <property type="molecule type" value="Genomic_DNA"/>
</dbReference>
<feature type="transmembrane region" description="Helical" evidence="1">
    <location>
        <begin position="105"/>
        <end position="134"/>
    </location>
</feature>
<dbReference type="AlphaFoldDB" id="A0AA97I2K4"/>
<proteinExistence type="predicted"/>
<feature type="transmembrane region" description="Helical" evidence="1">
    <location>
        <begin position="155"/>
        <end position="177"/>
    </location>
</feature>
<feature type="transmembrane region" description="Helical" evidence="1">
    <location>
        <begin position="183"/>
        <end position="205"/>
    </location>
</feature>
<name>A0AA97I2K4_9EURY</name>
<keyword evidence="1" id="KW-1133">Transmembrane helix</keyword>
<feature type="transmembrane region" description="Helical" evidence="1">
    <location>
        <begin position="58"/>
        <end position="85"/>
    </location>
</feature>
<evidence type="ECO:0000313" key="3">
    <source>
        <dbReference type="Proteomes" id="UP001301797"/>
    </source>
</evidence>
<dbReference type="RefSeq" id="WP_317137277.1">
    <property type="nucleotide sequence ID" value="NZ_CP043875.1"/>
</dbReference>
<keyword evidence="3" id="KW-1185">Reference proteome</keyword>
<dbReference type="Proteomes" id="UP001301797">
    <property type="component" value="Chromosome"/>
</dbReference>
<organism evidence="2 3">
    <name type="scientific">Methanochimaera problematica</name>
    <dbReference type="NCBI Taxonomy" id="2609417"/>
    <lineage>
        <taxon>Archaea</taxon>
        <taxon>Methanobacteriati</taxon>
        <taxon>Methanobacteriota</taxon>
        <taxon>Stenosarchaea group</taxon>
        <taxon>Methanomicrobia</taxon>
        <taxon>Methanomicrobiales</taxon>
        <taxon>Methanomicrobiaceae</taxon>
        <taxon>Methanochimaera</taxon>
    </lineage>
</organism>
<evidence type="ECO:0000313" key="2">
    <source>
        <dbReference type="EMBL" id="WOF15703.1"/>
    </source>
</evidence>
<protein>
    <submittedName>
        <fullName evidence="2">DUF4013 domain-containing protein</fullName>
    </submittedName>
</protein>
<reference evidence="2 3" key="1">
    <citation type="submission" date="2019-09" db="EMBL/GenBank/DDBJ databases">
        <title>The complete genome of Methanoplanus sp. FWC-SCC4.</title>
        <authorList>
            <person name="Chen S.-C."/>
            <person name="Zhou Y.-Z."/>
            <person name="Lai M.-C."/>
        </authorList>
    </citation>
    <scope>NUCLEOTIDE SEQUENCE [LARGE SCALE GENOMIC DNA]</scope>
    <source>
        <strain evidence="2 3">FWC-SCC4</strain>
    </source>
</reference>
<keyword evidence="1" id="KW-0472">Membrane</keyword>
<dbReference type="Pfam" id="PF13197">
    <property type="entry name" value="DUF4013"/>
    <property type="match status" value="1"/>
</dbReference>
<keyword evidence="1" id="KW-0812">Transmembrane</keyword>